<proteinExistence type="predicted"/>
<dbReference type="InterPro" id="IPR029063">
    <property type="entry name" value="SAM-dependent_MTases_sf"/>
</dbReference>
<keyword evidence="1" id="KW-0489">Methyltransferase</keyword>
<sequence length="203" mass="23670">MFQKMIERSALKKIHPYYEIDGWLTEREALGLFLTARKLRRDAVVVEIGSWQGKSTYCISKGLRSGKIYAIDPFNADAGFDQESRKEYAEKGASTDLLIRFTENMERLSVHDKIIVKKGYSYEMHNDFQKIDFLFIDGDHSIAGCRSDFELYASKVVRGGYIAFHDYYPDRDELGPTYVIENLVGNHFNFFRQYDSLWIGKKR</sequence>
<dbReference type="AlphaFoldDB" id="A0A1T5NYT3"/>
<dbReference type="Pfam" id="PF13578">
    <property type="entry name" value="Methyltransf_24"/>
    <property type="match status" value="1"/>
</dbReference>
<accession>A0A1T5NYT3</accession>
<evidence type="ECO:0000313" key="2">
    <source>
        <dbReference type="Proteomes" id="UP000190166"/>
    </source>
</evidence>
<dbReference type="RefSeq" id="WP_079470348.1">
    <property type="nucleotide sequence ID" value="NZ_JAVDRW010000002.1"/>
</dbReference>
<keyword evidence="1" id="KW-0808">Transferase</keyword>
<dbReference type="STRING" id="393003.SAMN05660461_3051"/>
<dbReference type="Gene3D" id="3.40.50.150">
    <property type="entry name" value="Vaccinia Virus protein VP39"/>
    <property type="match status" value="1"/>
</dbReference>
<dbReference type="GO" id="GO:0008168">
    <property type="term" value="F:methyltransferase activity"/>
    <property type="evidence" value="ECO:0007669"/>
    <property type="project" value="UniProtKB-KW"/>
</dbReference>
<name>A0A1T5NYT3_9BACT</name>
<dbReference type="EMBL" id="FUZZ01000002">
    <property type="protein sequence ID" value="SKD05268.1"/>
    <property type="molecule type" value="Genomic_DNA"/>
</dbReference>
<dbReference type="GO" id="GO:0032259">
    <property type="term" value="P:methylation"/>
    <property type="evidence" value="ECO:0007669"/>
    <property type="project" value="UniProtKB-KW"/>
</dbReference>
<dbReference type="Proteomes" id="UP000190166">
    <property type="component" value="Unassembled WGS sequence"/>
</dbReference>
<gene>
    <name evidence="1" type="ORF">SAMN05660461_3051</name>
</gene>
<protein>
    <submittedName>
        <fullName evidence="1">Methyltransferase domain-containing protein</fullName>
    </submittedName>
</protein>
<reference evidence="1 2" key="1">
    <citation type="submission" date="2017-02" db="EMBL/GenBank/DDBJ databases">
        <authorList>
            <person name="Peterson S.W."/>
        </authorList>
    </citation>
    <scope>NUCLEOTIDE SEQUENCE [LARGE SCALE GENOMIC DNA]</scope>
    <source>
        <strain evidence="1 2">DSM 18108</strain>
    </source>
</reference>
<dbReference type="SUPFAM" id="SSF53335">
    <property type="entry name" value="S-adenosyl-L-methionine-dependent methyltransferases"/>
    <property type="match status" value="1"/>
</dbReference>
<keyword evidence="2" id="KW-1185">Reference proteome</keyword>
<evidence type="ECO:0000313" key="1">
    <source>
        <dbReference type="EMBL" id="SKD05268.1"/>
    </source>
</evidence>
<organism evidence="1 2">
    <name type="scientific">Chitinophaga ginsengisegetis</name>
    <dbReference type="NCBI Taxonomy" id="393003"/>
    <lineage>
        <taxon>Bacteria</taxon>
        <taxon>Pseudomonadati</taxon>
        <taxon>Bacteroidota</taxon>
        <taxon>Chitinophagia</taxon>
        <taxon>Chitinophagales</taxon>
        <taxon>Chitinophagaceae</taxon>
        <taxon>Chitinophaga</taxon>
    </lineage>
</organism>